<dbReference type="Gene3D" id="3.10.590.10">
    <property type="entry name" value="ph1033 like domains"/>
    <property type="match status" value="1"/>
</dbReference>
<feature type="compositionally biased region" description="Low complexity" evidence="1">
    <location>
        <begin position="310"/>
        <end position="319"/>
    </location>
</feature>
<dbReference type="GO" id="GO:0000398">
    <property type="term" value="P:mRNA splicing, via spliceosome"/>
    <property type="evidence" value="ECO:0007669"/>
    <property type="project" value="TreeGrafter"/>
</dbReference>
<protein>
    <recommendedName>
        <fullName evidence="2">YTH domain-containing protein</fullName>
    </recommendedName>
</protein>
<comment type="caution">
    <text evidence="3">The sequence shown here is derived from an EMBL/GenBank/DDBJ whole genome shotgun (WGS) entry which is preliminary data.</text>
</comment>
<feature type="domain" description="YTH" evidence="2">
    <location>
        <begin position="136"/>
        <end position="271"/>
    </location>
</feature>
<evidence type="ECO:0000313" key="3">
    <source>
        <dbReference type="EMBL" id="PFH56934.1"/>
    </source>
</evidence>
<feature type="compositionally biased region" description="Polar residues" evidence="1">
    <location>
        <begin position="102"/>
        <end position="119"/>
    </location>
</feature>
<dbReference type="PROSITE" id="PS50882">
    <property type="entry name" value="YTH"/>
    <property type="match status" value="1"/>
</dbReference>
<proteinExistence type="predicted"/>
<dbReference type="InterPro" id="IPR045168">
    <property type="entry name" value="YTH_prot"/>
</dbReference>
<dbReference type="EMBL" id="LAZP02000484">
    <property type="protein sequence ID" value="PFH56934.1"/>
    <property type="molecule type" value="Genomic_DNA"/>
</dbReference>
<dbReference type="GO" id="GO:0003729">
    <property type="term" value="F:mRNA binding"/>
    <property type="evidence" value="ECO:0007669"/>
    <property type="project" value="TreeGrafter"/>
</dbReference>
<feature type="region of interest" description="Disordered" evidence="1">
    <location>
        <begin position="1"/>
        <end position="35"/>
    </location>
</feature>
<reference evidence="3 4" key="1">
    <citation type="journal article" date="2015" name="BMC Genomics">
        <title>Gene expression during zombie ant biting behavior reflects the complexity underlying fungal parasitic behavioral manipulation.</title>
        <authorList>
            <person name="de Bekker C."/>
            <person name="Ohm R.A."/>
            <person name="Loreto R.G."/>
            <person name="Sebastian A."/>
            <person name="Albert I."/>
            <person name="Merrow M."/>
            <person name="Brachmann A."/>
            <person name="Hughes D.P."/>
        </authorList>
    </citation>
    <scope>NUCLEOTIDE SEQUENCE [LARGE SCALE GENOMIC DNA]</scope>
    <source>
        <strain evidence="3 4">SC16a</strain>
    </source>
</reference>
<dbReference type="STRING" id="268505.A0A2A9P6W0"/>
<keyword evidence="4" id="KW-1185">Reference proteome</keyword>
<sequence>MTSAAAHDTEAKPSSALPNSTSAAVHESGSGDGRLRRLLKDDTDLRLWLQHTRYFDVAHRDRVLDGIRKLQAIDEERKKLMVELQGAAGGLMQVPSPKVPRQVTSPPSGSATDSANAGSSAADEDLAATTLPLKDTRFFLVKCFNTANIYMSQRDGLWVTQTKNGDVFSQAFRECQSVILFFSINKSRGFQGFARMLSAPDPGLPKPDWIQRINLKAATDPFRVEWINTAVTEFDQVGDLKNSLNEFRSVVVGRDGQEYPPECGLKMMALLSQAAIKPSYSAVVGPAPKLPSTGRSSLTAGPPSTGFSTAAADVAAVPPSSRPWRAVRHRELSPPQTPQPAVSTPPVAELSSQKGHLNLIDC</sequence>
<dbReference type="PANTHER" id="PTHR12357:SF3">
    <property type="entry name" value="YTH DOMAIN-CONTAINING PROTEIN 1"/>
    <property type="match status" value="1"/>
</dbReference>
<accession>A0A2A9P6W0</accession>
<dbReference type="CDD" id="cd21134">
    <property type="entry name" value="YTH"/>
    <property type="match status" value="1"/>
</dbReference>
<name>A0A2A9P6W0_OPHUN</name>
<feature type="region of interest" description="Disordered" evidence="1">
    <location>
        <begin position="291"/>
        <end position="354"/>
    </location>
</feature>
<evidence type="ECO:0000259" key="2">
    <source>
        <dbReference type="PROSITE" id="PS50882"/>
    </source>
</evidence>
<dbReference type="GO" id="GO:0005654">
    <property type="term" value="C:nucleoplasm"/>
    <property type="evidence" value="ECO:0007669"/>
    <property type="project" value="TreeGrafter"/>
</dbReference>
<evidence type="ECO:0000256" key="1">
    <source>
        <dbReference type="SAM" id="MobiDB-lite"/>
    </source>
</evidence>
<dbReference type="GO" id="GO:1990247">
    <property type="term" value="F:N6-methyladenosine-containing RNA reader activity"/>
    <property type="evidence" value="ECO:0007669"/>
    <property type="project" value="TreeGrafter"/>
</dbReference>
<dbReference type="Proteomes" id="UP000037136">
    <property type="component" value="Unassembled WGS sequence"/>
</dbReference>
<dbReference type="OrthoDB" id="6103986at2759"/>
<dbReference type="AlphaFoldDB" id="A0A2A9P6W0"/>
<dbReference type="Pfam" id="PF04146">
    <property type="entry name" value="YTH"/>
    <property type="match status" value="1"/>
</dbReference>
<dbReference type="PANTHER" id="PTHR12357">
    <property type="entry name" value="YTH YT521-B HOMOLOGY DOMAIN-CONTAINING"/>
    <property type="match status" value="1"/>
</dbReference>
<feature type="region of interest" description="Disordered" evidence="1">
    <location>
        <begin position="91"/>
        <end position="120"/>
    </location>
</feature>
<reference evidence="3 4" key="2">
    <citation type="journal article" date="2017" name="Sci. Rep.">
        <title>Ant-infecting Ophiocordyceps genomes reveal a high diversity of potential behavioral manipulation genes and a possible major role for enterotoxins.</title>
        <authorList>
            <person name="de Bekker C."/>
            <person name="Ohm R.A."/>
            <person name="Evans H.C."/>
            <person name="Brachmann A."/>
            <person name="Hughes D.P."/>
        </authorList>
    </citation>
    <scope>NUCLEOTIDE SEQUENCE [LARGE SCALE GENOMIC DNA]</scope>
    <source>
        <strain evidence="3 4">SC16a</strain>
    </source>
</reference>
<gene>
    <name evidence="3" type="ORF">XA68_15747</name>
</gene>
<organism evidence="3 4">
    <name type="scientific">Ophiocordyceps unilateralis</name>
    <name type="common">Zombie-ant fungus</name>
    <name type="synonym">Torrubia unilateralis</name>
    <dbReference type="NCBI Taxonomy" id="268505"/>
    <lineage>
        <taxon>Eukaryota</taxon>
        <taxon>Fungi</taxon>
        <taxon>Dikarya</taxon>
        <taxon>Ascomycota</taxon>
        <taxon>Pezizomycotina</taxon>
        <taxon>Sordariomycetes</taxon>
        <taxon>Hypocreomycetidae</taxon>
        <taxon>Hypocreales</taxon>
        <taxon>Ophiocordycipitaceae</taxon>
        <taxon>Ophiocordyceps</taxon>
    </lineage>
</organism>
<dbReference type="GO" id="GO:0000381">
    <property type="term" value="P:regulation of alternative mRNA splicing, via spliceosome"/>
    <property type="evidence" value="ECO:0007669"/>
    <property type="project" value="TreeGrafter"/>
</dbReference>
<dbReference type="InterPro" id="IPR007275">
    <property type="entry name" value="YTH_domain"/>
</dbReference>
<evidence type="ECO:0000313" key="4">
    <source>
        <dbReference type="Proteomes" id="UP000037136"/>
    </source>
</evidence>